<sequence>MFMSRSVISHSYINFFLNSLTQLRSIRIMNTTGNITTSGPFHILACRDATYIQDGSTIVLELDNSIGFYSGLSKVAVVIIPRFTVNANMRIFPSAVDSFCLLDGADLLKIIIPPAYTQSSVKNLFRTLTDALSQEKASSLICDWRTRFSSREFSLMSKCLNPELHMALRFVLEQAGFSVGLHPKLPWIKVFKLSQVKMKKLMRNKGVQNHLEKKILKQPVYYKLYEREFPQCASFNYIIQRKNEGVLAVSLGHISMVVDLHRMLGKNWAKKLHLTSRQHDDVTCVILDRSLTAAQKYVFTKYLNNISQSPPMTVNFARHRKLFYLRHVFATWRKLLVEHCSILGNSIYIYI</sequence>
<organism evidence="1 2">
    <name type="scientific">Heterorhabditis bacteriophora</name>
    <name type="common">Entomopathogenic nematode worm</name>
    <dbReference type="NCBI Taxonomy" id="37862"/>
    <lineage>
        <taxon>Eukaryota</taxon>
        <taxon>Metazoa</taxon>
        <taxon>Ecdysozoa</taxon>
        <taxon>Nematoda</taxon>
        <taxon>Chromadorea</taxon>
        <taxon>Rhabditida</taxon>
        <taxon>Rhabditina</taxon>
        <taxon>Rhabditomorpha</taxon>
        <taxon>Strongyloidea</taxon>
        <taxon>Heterorhabditidae</taxon>
        <taxon>Heterorhabditis</taxon>
    </lineage>
</organism>
<dbReference type="Proteomes" id="UP000095283">
    <property type="component" value="Unplaced"/>
</dbReference>
<keyword evidence="1" id="KW-1185">Reference proteome</keyword>
<dbReference type="AlphaFoldDB" id="A0A1I7WVQ2"/>
<proteinExistence type="predicted"/>
<evidence type="ECO:0000313" key="2">
    <source>
        <dbReference type="WBParaSite" id="Hba_09298"/>
    </source>
</evidence>
<dbReference type="WBParaSite" id="Hba_09298">
    <property type="protein sequence ID" value="Hba_09298"/>
    <property type="gene ID" value="Hba_09298"/>
</dbReference>
<name>A0A1I7WVQ2_HETBA</name>
<reference evidence="2" key="1">
    <citation type="submission" date="2016-11" db="UniProtKB">
        <authorList>
            <consortium name="WormBaseParasite"/>
        </authorList>
    </citation>
    <scope>IDENTIFICATION</scope>
</reference>
<protein>
    <submittedName>
        <fullName evidence="2">Reverse transcriptase domain-containing protein</fullName>
    </submittedName>
</protein>
<evidence type="ECO:0000313" key="1">
    <source>
        <dbReference type="Proteomes" id="UP000095283"/>
    </source>
</evidence>
<accession>A0A1I7WVQ2</accession>